<organism evidence="1 2">
    <name type="scientific">Nephila pilipes</name>
    <name type="common">Giant wood spider</name>
    <name type="synonym">Nephila maculata</name>
    <dbReference type="NCBI Taxonomy" id="299642"/>
    <lineage>
        <taxon>Eukaryota</taxon>
        <taxon>Metazoa</taxon>
        <taxon>Ecdysozoa</taxon>
        <taxon>Arthropoda</taxon>
        <taxon>Chelicerata</taxon>
        <taxon>Arachnida</taxon>
        <taxon>Araneae</taxon>
        <taxon>Araneomorphae</taxon>
        <taxon>Entelegynae</taxon>
        <taxon>Araneoidea</taxon>
        <taxon>Nephilidae</taxon>
        <taxon>Nephila</taxon>
    </lineage>
</organism>
<comment type="caution">
    <text evidence="1">The sequence shown here is derived from an EMBL/GenBank/DDBJ whole genome shotgun (WGS) entry which is preliminary data.</text>
</comment>
<dbReference type="EMBL" id="BMAW01116069">
    <property type="protein sequence ID" value="GFT68984.1"/>
    <property type="molecule type" value="Genomic_DNA"/>
</dbReference>
<protein>
    <submittedName>
        <fullName evidence="1">Uncharacterized protein</fullName>
    </submittedName>
</protein>
<gene>
    <name evidence="1" type="ORF">NPIL_677661</name>
</gene>
<evidence type="ECO:0000313" key="2">
    <source>
        <dbReference type="Proteomes" id="UP000887013"/>
    </source>
</evidence>
<proteinExistence type="predicted"/>
<dbReference type="Proteomes" id="UP000887013">
    <property type="component" value="Unassembled WGS sequence"/>
</dbReference>
<dbReference type="AlphaFoldDB" id="A0A8X6TXX9"/>
<sequence length="86" mass="9738">MYSSHPRGWEEVKSPLPTPFTMTNYCLLITACKISASTGIKTTVEISSSARSFMIIFKNETKTRKSLTIQEKYSLVYDNQILSIPN</sequence>
<name>A0A8X6TXX9_NEPPI</name>
<dbReference type="PROSITE" id="PS51257">
    <property type="entry name" value="PROKAR_LIPOPROTEIN"/>
    <property type="match status" value="1"/>
</dbReference>
<evidence type="ECO:0000313" key="1">
    <source>
        <dbReference type="EMBL" id="GFT68984.1"/>
    </source>
</evidence>
<reference evidence="1" key="1">
    <citation type="submission" date="2020-08" db="EMBL/GenBank/DDBJ databases">
        <title>Multicomponent nature underlies the extraordinary mechanical properties of spider dragline silk.</title>
        <authorList>
            <person name="Kono N."/>
            <person name="Nakamura H."/>
            <person name="Mori M."/>
            <person name="Yoshida Y."/>
            <person name="Ohtoshi R."/>
            <person name="Malay A.D."/>
            <person name="Moran D.A.P."/>
            <person name="Tomita M."/>
            <person name="Numata K."/>
            <person name="Arakawa K."/>
        </authorList>
    </citation>
    <scope>NUCLEOTIDE SEQUENCE</scope>
</reference>
<keyword evidence="2" id="KW-1185">Reference proteome</keyword>
<accession>A0A8X6TXX9</accession>